<dbReference type="PANTHER" id="PTHR48129">
    <property type="entry name" value="60S RIBOSOMAL PROTEIN L37A"/>
    <property type="match status" value="1"/>
</dbReference>
<dbReference type="GO" id="GO:0006412">
    <property type="term" value="P:translation"/>
    <property type="evidence" value="ECO:0007669"/>
    <property type="project" value="InterPro"/>
</dbReference>
<sequence length="84" mass="9396">MKGKASNKKKISKKYGVRYGSRLRKIVNTIEVMQKAKYVCEACGKKAVKRQVVGIWKCKICKHTFAGAAYGPRSTKLGSEAMRN</sequence>
<dbReference type="GO" id="GO:0005840">
    <property type="term" value="C:ribosome"/>
    <property type="evidence" value="ECO:0007669"/>
    <property type="project" value="UniProtKB-KW"/>
</dbReference>
<dbReference type="InterPro" id="IPR002674">
    <property type="entry name" value="Ribosomal_eL43"/>
</dbReference>
<reference evidence="6 7" key="1">
    <citation type="journal article" date="2017" name="Environ. Microbiol.">
        <title>Decay of the glycolytic pathway and adaptation to intranuclear parasitism within Enterocytozoonidae microsporidia.</title>
        <authorList>
            <person name="Wiredu Boakye D."/>
            <person name="Jaroenlak P."/>
            <person name="Prachumwat A."/>
            <person name="Williams T.A."/>
            <person name="Bateman K.S."/>
            <person name="Itsathitphaisarn O."/>
            <person name="Sritunyalucksana K."/>
            <person name="Paszkiewicz K.H."/>
            <person name="Moore K.A."/>
            <person name="Stentiford G.D."/>
            <person name="Williams B.A."/>
        </authorList>
    </citation>
    <scope>NUCLEOTIDE SEQUENCE [LARGE SCALE GENOMIC DNA]</scope>
    <source>
        <strain evidence="5">Canceri</strain>
        <strain evidence="7">canceri</strain>
        <strain evidence="4 6">GB1</strain>
    </source>
</reference>
<dbReference type="VEuPathDB" id="MicrosporidiaDB:A0H76_234"/>
<dbReference type="Pfam" id="PF01780">
    <property type="entry name" value="Ribosomal_L37ae"/>
    <property type="match status" value="1"/>
</dbReference>
<dbReference type="SUPFAM" id="SSF57829">
    <property type="entry name" value="Zn-binding ribosomal proteins"/>
    <property type="match status" value="1"/>
</dbReference>
<keyword evidence="3" id="KW-0687">Ribonucleoprotein</keyword>
<dbReference type="VEuPathDB" id="MicrosporidiaDB:HERIO_2042"/>
<name>A0A1X0Q887_9MICR</name>
<dbReference type="GO" id="GO:0003735">
    <property type="term" value="F:structural constituent of ribosome"/>
    <property type="evidence" value="ECO:0007669"/>
    <property type="project" value="InterPro"/>
</dbReference>
<comment type="caution">
    <text evidence="4">The sequence shown here is derived from an EMBL/GenBank/DDBJ whole genome shotgun (WGS) entry which is preliminary data.</text>
</comment>
<evidence type="ECO:0000313" key="4">
    <source>
        <dbReference type="EMBL" id="ORD95982.1"/>
    </source>
</evidence>
<dbReference type="GO" id="GO:1990904">
    <property type="term" value="C:ribonucleoprotein complex"/>
    <property type="evidence" value="ECO:0007669"/>
    <property type="project" value="UniProtKB-KW"/>
</dbReference>
<evidence type="ECO:0000313" key="6">
    <source>
        <dbReference type="Proteomes" id="UP000192356"/>
    </source>
</evidence>
<dbReference type="InterPro" id="IPR050522">
    <property type="entry name" value="Ribosomal_protein_eL43"/>
</dbReference>
<evidence type="ECO:0000313" key="5">
    <source>
        <dbReference type="EMBL" id="ORD99758.1"/>
    </source>
</evidence>
<keyword evidence="2" id="KW-0689">Ribosomal protein</keyword>
<dbReference type="Gene3D" id="2.20.25.30">
    <property type="match status" value="1"/>
</dbReference>
<evidence type="ECO:0000256" key="2">
    <source>
        <dbReference type="ARBA" id="ARBA00022980"/>
    </source>
</evidence>
<dbReference type="Proteomes" id="UP000192356">
    <property type="component" value="Unassembled WGS sequence"/>
</dbReference>
<dbReference type="InterPro" id="IPR011331">
    <property type="entry name" value="Ribosomal_eL37/eL43"/>
</dbReference>
<keyword evidence="6" id="KW-1185">Reference proteome</keyword>
<accession>A0A1X0Q887</accession>
<dbReference type="AlphaFoldDB" id="A0A1X0Q887"/>
<dbReference type="OrthoDB" id="2185952at2759"/>
<gene>
    <name evidence="4" type="primary">RL43</name>
    <name evidence="5" type="ORF">A0H76_234</name>
    <name evidence="4" type="ORF">HERIO_2042</name>
</gene>
<evidence type="ECO:0000256" key="1">
    <source>
        <dbReference type="ARBA" id="ARBA00008672"/>
    </source>
</evidence>
<protein>
    <submittedName>
        <fullName evidence="4">RL43</fullName>
    </submittedName>
</protein>
<dbReference type="HAMAP" id="MF_00327">
    <property type="entry name" value="Ribosomal_eL43"/>
    <property type="match status" value="1"/>
</dbReference>
<dbReference type="EMBL" id="LTAI01000119">
    <property type="protein sequence ID" value="ORD99758.1"/>
    <property type="molecule type" value="Genomic_DNA"/>
</dbReference>
<comment type="similarity">
    <text evidence="1">Belongs to the eukaryotic ribosomal protein eL43 family.</text>
</comment>
<proteinExistence type="inferred from homology"/>
<dbReference type="EMBL" id="LVKB01000146">
    <property type="protein sequence ID" value="ORD95982.1"/>
    <property type="molecule type" value="Genomic_DNA"/>
</dbReference>
<dbReference type="PANTHER" id="PTHR48129:SF1">
    <property type="entry name" value="LARGE RIBOSOMAL SUBUNIT PROTEIN EL43"/>
    <property type="match status" value="1"/>
</dbReference>
<dbReference type="Proteomes" id="UP000192501">
    <property type="component" value="Unassembled WGS sequence"/>
</dbReference>
<evidence type="ECO:0000256" key="3">
    <source>
        <dbReference type="ARBA" id="ARBA00023274"/>
    </source>
</evidence>
<organism evidence="4 6">
    <name type="scientific">Hepatospora eriocheir</name>
    <dbReference type="NCBI Taxonomy" id="1081669"/>
    <lineage>
        <taxon>Eukaryota</taxon>
        <taxon>Fungi</taxon>
        <taxon>Fungi incertae sedis</taxon>
        <taxon>Microsporidia</taxon>
        <taxon>Hepatosporidae</taxon>
        <taxon>Hepatospora</taxon>
    </lineage>
</organism>
<dbReference type="InterPro" id="IPR011332">
    <property type="entry name" value="Ribosomal_zn-bd"/>
</dbReference>
<evidence type="ECO:0000313" key="7">
    <source>
        <dbReference type="Proteomes" id="UP000192501"/>
    </source>
</evidence>